<dbReference type="AlphaFoldDB" id="A0AA35P7X2"/>
<accession>A0AA35P7X2</accession>
<keyword evidence="2" id="KW-1185">Reference proteome</keyword>
<evidence type="ECO:0000313" key="1">
    <source>
        <dbReference type="EMBL" id="CAI5775478.1"/>
    </source>
</evidence>
<organism evidence="1 2">
    <name type="scientific">Podarcis lilfordi</name>
    <name type="common">Lilford's wall lizard</name>
    <dbReference type="NCBI Taxonomy" id="74358"/>
    <lineage>
        <taxon>Eukaryota</taxon>
        <taxon>Metazoa</taxon>
        <taxon>Chordata</taxon>
        <taxon>Craniata</taxon>
        <taxon>Vertebrata</taxon>
        <taxon>Euteleostomi</taxon>
        <taxon>Lepidosauria</taxon>
        <taxon>Squamata</taxon>
        <taxon>Bifurcata</taxon>
        <taxon>Unidentata</taxon>
        <taxon>Episquamata</taxon>
        <taxon>Laterata</taxon>
        <taxon>Lacertibaenia</taxon>
        <taxon>Lacertidae</taxon>
        <taxon>Podarcis</taxon>
    </lineage>
</organism>
<protein>
    <submittedName>
        <fullName evidence="1">Uncharacterized protein</fullName>
    </submittedName>
</protein>
<dbReference type="Proteomes" id="UP001178461">
    <property type="component" value="Chromosome 5"/>
</dbReference>
<proteinExistence type="predicted"/>
<evidence type="ECO:0000313" key="2">
    <source>
        <dbReference type="Proteomes" id="UP001178461"/>
    </source>
</evidence>
<sequence>MWLLTFMLGSTDPHPLTKQRQGPVKLLNRNGLGNLPGRKTRRRRRITVRLASFVFPWNLTGYVQWSHYLIATQQREGEYGHSNFINITRRLDGGMKNKDAAEKDQRG</sequence>
<dbReference type="EMBL" id="OX395130">
    <property type="protein sequence ID" value="CAI5775478.1"/>
    <property type="molecule type" value="Genomic_DNA"/>
</dbReference>
<name>A0AA35P7X2_9SAUR</name>
<gene>
    <name evidence="1" type="ORF">PODLI_1B034825</name>
</gene>
<reference evidence="1" key="1">
    <citation type="submission" date="2022-12" db="EMBL/GenBank/DDBJ databases">
        <authorList>
            <person name="Alioto T."/>
            <person name="Alioto T."/>
            <person name="Gomez Garrido J."/>
        </authorList>
    </citation>
    <scope>NUCLEOTIDE SEQUENCE</scope>
</reference>